<name>A0A383CAM0_9ZZZZ</name>
<reference evidence="1" key="1">
    <citation type="submission" date="2018-05" db="EMBL/GenBank/DDBJ databases">
        <authorList>
            <person name="Lanie J.A."/>
            <person name="Ng W.-L."/>
            <person name="Kazmierczak K.M."/>
            <person name="Andrzejewski T.M."/>
            <person name="Davidsen T.M."/>
            <person name="Wayne K.J."/>
            <person name="Tettelin H."/>
            <person name="Glass J.I."/>
            <person name="Rusch D."/>
            <person name="Podicherti R."/>
            <person name="Tsui H.-C.T."/>
            <person name="Winkler M.E."/>
        </authorList>
    </citation>
    <scope>NUCLEOTIDE SEQUENCE</scope>
</reference>
<evidence type="ECO:0000313" key="1">
    <source>
        <dbReference type="EMBL" id="SVE29103.1"/>
    </source>
</evidence>
<feature type="non-terminal residue" evidence="1">
    <location>
        <position position="148"/>
    </location>
</feature>
<proteinExistence type="predicted"/>
<gene>
    <name evidence="1" type="ORF">METZ01_LOCUS481957</name>
</gene>
<dbReference type="AlphaFoldDB" id="A0A383CAM0"/>
<organism evidence="1">
    <name type="scientific">marine metagenome</name>
    <dbReference type="NCBI Taxonomy" id="408172"/>
    <lineage>
        <taxon>unclassified sequences</taxon>
        <taxon>metagenomes</taxon>
        <taxon>ecological metagenomes</taxon>
    </lineage>
</organism>
<sequence length="148" mass="16810">MTNAITSPFVCVSPRLPLLNDYGRAFAGLEGSSSPELVERVKYLFDYLSERLGFLDTSKGKENQKNFNILLNAVYPEVLIDLADLVYAQHERPAVVLNFEHININLKKNLGQNYGPLKKINNNIGELFYQLARTIIENPSLRKDQNII</sequence>
<dbReference type="EMBL" id="UINC01207135">
    <property type="protein sequence ID" value="SVE29103.1"/>
    <property type="molecule type" value="Genomic_DNA"/>
</dbReference>
<accession>A0A383CAM0</accession>
<protein>
    <submittedName>
        <fullName evidence="1">Uncharacterized protein</fullName>
    </submittedName>
</protein>
<feature type="non-terminal residue" evidence="1">
    <location>
        <position position="1"/>
    </location>
</feature>